<gene>
    <name evidence="1" type="ORF">P691DRAFT_796452</name>
</gene>
<dbReference type="PANTHER" id="PTHR34129">
    <property type="entry name" value="BLR1139 PROTEIN"/>
    <property type="match status" value="1"/>
</dbReference>
<dbReference type="OrthoDB" id="3335358at2759"/>
<reference evidence="1" key="1">
    <citation type="submission" date="2020-11" db="EMBL/GenBank/DDBJ databases">
        <authorList>
            <consortium name="DOE Joint Genome Institute"/>
            <person name="Ahrendt S."/>
            <person name="Riley R."/>
            <person name="Andreopoulos W."/>
            <person name="Labutti K."/>
            <person name="Pangilinan J."/>
            <person name="Ruiz-Duenas F.J."/>
            <person name="Barrasa J.M."/>
            <person name="Sanchez-Garcia M."/>
            <person name="Camarero S."/>
            <person name="Miyauchi S."/>
            <person name="Serrano A."/>
            <person name="Linde D."/>
            <person name="Babiker R."/>
            <person name="Drula E."/>
            <person name="Ayuso-Fernandez I."/>
            <person name="Pacheco R."/>
            <person name="Padilla G."/>
            <person name="Ferreira P."/>
            <person name="Barriuso J."/>
            <person name="Kellner H."/>
            <person name="Castanera R."/>
            <person name="Alfaro M."/>
            <person name="Ramirez L."/>
            <person name="Pisabarro A.G."/>
            <person name="Kuo A."/>
            <person name="Tritt A."/>
            <person name="Lipzen A."/>
            <person name="He G."/>
            <person name="Yan M."/>
            <person name="Ng V."/>
            <person name="Cullen D."/>
            <person name="Martin F."/>
            <person name="Rosso M.-N."/>
            <person name="Henrissat B."/>
            <person name="Hibbett D."/>
            <person name="Martinez A.T."/>
            <person name="Grigoriev I.V."/>
        </authorList>
    </citation>
    <scope>NUCLEOTIDE SEQUENCE</scope>
    <source>
        <strain evidence="1">MF-IS2</strain>
    </source>
</reference>
<accession>A0A9P6C789</accession>
<organism evidence="1 2">
    <name type="scientific">Macrolepiota fuliginosa MF-IS2</name>
    <dbReference type="NCBI Taxonomy" id="1400762"/>
    <lineage>
        <taxon>Eukaryota</taxon>
        <taxon>Fungi</taxon>
        <taxon>Dikarya</taxon>
        <taxon>Basidiomycota</taxon>
        <taxon>Agaricomycotina</taxon>
        <taxon>Agaricomycetes</taxon>
        <taxon>Agaricomycetidae</taxon>
        <taxon>Agaricales</taxon>
        <taxon>Agaricineae</taxon>
        <taxon>Agaricaceae</taxon>
        <taxon>Macrolepiota</taxon>
    </lineage>
</organism>
<protein>
    <recommendedName>
        <fullName evidence="3">DUF952 domain-containing protein</fullName>
    </recommendedName>
</protein>
<dbReference type="Proteomes" id="UP000807342">
    <property type="component" value="Unassembled WGS sequence"/>
</dbReference>
<dbReference type="PANTHER" id="PTHR34129:SF1">
    <property type="entry name" value="DUF952 DOMAIN-CONTAINING PROTEIN"/>
    <property type="match status" value="1"/>
</dbReference>
<dbReference type="Pfam" id="PF06108">
    <property type="entry name" value="DUF952"/>
    <property type="match status" value="1"/>
</dbReference>
<evidence type="ECO:0000313" key="2">
    <source>
        <dbReference type="Proteomes" id="UP000807342"/>
    </source>
</evidence>
<dbReference type="InterPro" id="IPR009297">
    <property type="entry name" value="DUF952"/>
</dbReference>
<keyword evidence="2" id="KW-1185">Reference proteome</keyword>
<dbReference type="AlphaFoldDB" id="A0A9P6C789"/>
<sequence length="137" mass="15569">MSNPDSPLPNYLYKLIPSNAAPPDPLPEELQLSELDQESGFIHLSTATQVPGTVKRFFADEERVFILKIPFEPVKENIRWESPDAKVCGPRPGEGLFPHLYDGKLGKDEVERVVTLQRGISEWDNIMEEAKTTWLTY</sequence>
<name>A0A9P6C789_9AGAR</name>
<comment type="caution">
    <text evidence="1">The sequence shown here is derived from an EMBL/GenBank/DDBJ whole genome shotgun (WGS) entry which is preliminary data.</text>
</comment>
<dbReference type="Gene3D" id="3.20.170.20">
    <property type="entry name" value="Protein of unknown function DUF952"/>
    <property type="match status" value="1"/>
</dbReference>
<dbReference type="SUPFAM" id="SSF56399">
    <property type="entry name" value="ADP-ribosylation"/>
    <property type="match status" value="1"/>
</dbReference>
<proteinExistence type="predicted"/>
<dbReference type="EMBL" id="MU151082">
    <property type="protein sequence ID" value="KAF9451630.1"/>
    <property type="molecule type" value="Genomic_DNA"/>
</dbReference>
<evidence type="ECO:0008006" key="3">
    <source>
        <dbReference type="Google" id="ProtNLM"/>
    </source>
</evidence>
<evidence type="ECO:0000313" key="1">
    <source>
        <dbReference type="EMBL" id="KAF9451630.1"/>
    </source>
</evidence>